<reference evidence="3" key="1">
    <citation type="submission" date="2012-02" db="EMBL/GenBank/DDBJ databases">
        <title>Genome sequencing of Giardia lamblia Genotypes A2 and B isolates (DH and GS) and comparative analysis with the genomes of Genotypes A1 and E (WB and Pig).</title>
        <authorList>
            <person name="Adam R."/>
            <person name="Dahlstrom E."/>
            <person name="Martens C."/>
            <person name="Bruno D."/>
            <person name="Barbian K."/>
            <person name="Porcella S.F."/>
            <person name="Nash T."/>
        </authorList>
    </citation>
    <scope>NUCLEOTIDE SEQUENCE</scope>
    <source>
        <strain evidence="3">GS</strain>
    </source>
</reference>
<proteinExistence type="predicted"/>
<organism evidence="2 3">
    <name type="scientific">Giardia intestinalis</name>
    <name type="common">Giardia lamblia</name>
    <dbReference type="NCBI Taxonomy" id="5741"/>
    <lineage>
        <taxon>Eukaryota</taxon>
        <taxon>Metamonada</taxon>
        <taxon>Diplomonadida</taxon>
        <taxon>Hexamitidae</taxon>
        <taxon>Giardiinae</taxon>
        <taxon>Giardia</taxon>
    </lineage>
</organism>
<feature type="transmembrane region" description="Helical" evidence="1">
    <location>
        <begin position="34"/>
        <end position="55"/>
    </location>
</feature>
<evidence type="ECO:0000256" key="1">
    <source>
        <dbReference type="SAM" id="Phobius"/>
    </source>
</evidence>
<gene>
    <name evidence="2" type="ORF">GSB_152805</name>
</gene>
<feature type="non-terminal residue" evidence="2">
    <location>
        <position position="1"/>
    </location>
</feature>
<protein>
    <submittedName>
        <fullName evidence="2">Molecular chaperone, DnaJ family protein</fullName>
    </submittedName>
</protein>
<evidence type="ECO:0000313" key="3">
    <source>
        <dbReference type="Proteomes" id="UP000018040"/>
    </source>
</evidence>
<keyword evidence="1" id="KW-0812">Transmembrane</keyword>
<dbReference type="OrthoDB" id="409374at2759"/>
<dbReference type="AlphaFoldDB" id="V6TXY5"/>
<evidence type="ECO:0000313" key="2">
    <source>
        <dbReference type="EMBL" id="ESU43212.1"/>
    </source>
</evidence>
<accession>V6TXY5</accession>
<keyword evidence="1" id="KW-0472">Membrane</keyword>
<dbReference type="Proteomes" id="UP000018040">
    <property type="component" value="Unassembled WGS sequence"/>
</dbReference>
<sequence length="56" mass="5609">VKDCKQCVVFAIGSPTLPEKVHCDEFSSGNKSSAGVIAGSVIAVLLVLGGVAGFCV</sequence>
<keyword evidence="1" id="KW-1133">Transmembrane helix</keyword>
<reference evidence="2 3" key="2">
    <citation type="journal article" date="2013" name="Genome Biol. Evol.">
        <title>Genome sequencing of Giardia lamblia genotypes A2 and B isolates (DH and GS) and comparative analysis with the genomes of genotypes A1 and E (WB and Pig).</title>
        <authorList>
            <person name="Adam R.D."/>
            <person name="Dahlstrom E.W."/>
            <person name="Martens C.A."/>
            <person name="Bruno D.P."/>
            <person name="Barbian K.D."/>
            <person name="Ricklefs S.M."/>
            <person name="Hernandez M.M."/>
            <person name="Narla N.P."/>
            <person name="Patel R.B."/>
            <person name="Porcella S.F."/>
            <person name="Nash T.E."/>
        </authorList>
    </citation>
    <scope>NUCLEOTIDE SEQUENCE [LARGE SCALE GENOMIC DNA]</scope>
    <source>
        <strain evidence="2 3">GS</strain>
    </source>
</reference>
<name>V6TXY5_GIAIN</name>
<comment type="caution">
    <text evidence="2">The sequence shown here is derived from an EMBL/GenBank/DDBJ whole genome shotgun (WGS) entry which is preliminary data.</text>
</comment>
<dbReference type="EMBL" id="AHHH01000056">
    <property type="protein sequence ID" value="ESU43212.1"/>
    <property type="molecule type" value="Genomic_DNA"/>
</dbReference>